<proteinExistence type="inferred from homology"/>
<evidence type="ECO:0000256" key="5">
    <source>
        <dbReference type="PIRSR" id="PIRSR000137-2"/>
    </source>
</evidence>
<dbReference type="Gene3D" id="3.50.50.60">
    <property type="entry name" value="FAD/NAD(P)-binding domain"/>
    <property type="match status" value="1"/>
</dbReference>
<comment type="cofactor">
    <cofactor evidence="1 5">
        <name>FAD</name>
        <dbReference type="ChEBI" id="CHEBI:57692"/>
    </cofactor>
</comment>
<evidence type="ECO:0000256" key="6">
    <source>
        <dbReference type="RuleBase" id="RU003968"/>
    </source>
</evidence>
<dbReference type="InterPro" id="IPR036188">
    <property type="entry name" value="FAD/NAD-bd_sf"/>
</dbReference>
<evidence type="ECO:0000256" key="3">
    <source>
        <dbReference type="ARBA" id="ARBA00022630"/>
    </source>
</evidence>
<evidence type="ECO:0000313" key="8">
    <source>
        <dbReference type="EMBL" id="CAD7643069.1"/>
    </source>
</evidence>
<dbReference type="InterPro" id="IPR012132">
    <property type="entry name" value="GMC_OxRdtase"/>
</dbReference>
<keyword evidence="4 5" id="KW-0274">FAD</keyword>
<dbReference type="PIRSF" id="PIRSF000137">
    <property type="entry name" value="Alcohol_oxidase"/>
    <property type="match status" value="1"/>
</dbReference>
<dbReference type="AlphaFoldDB" id="A0A7R9QEM6"/>
<dbReference type="EMBL" id="OC916077">
    <property type="protein sequence ID" value="CAD7643069.1"/>
    <property type="molecule type" value="Genomic_DNA"/>
</dbReference>
<dbReference type="InterPro" id="IPR000172">
    <property type="entry name" value="GMC_OxRdtase_N"/>
</dbReference>
<dbReference type="PANTHER" id="PTHR11552:SF147">
    <property type="entry name" value="CHOLINE DEHYDROGENASE, MITOCHONDRIAL"/>
    <property type="match status" value="1"/>
</dbReference>
<keyword evidence="9" id="KW-1185">Reference proteome</keyword>
<dbReference type="OrthoDB" id="269227at2759"/>
<evidence type="ECO:0000313" key="9">
    <source>
        <dbReference type="Proteomes" id="UP000728032"/>
    </source>
</evidence>
<dbReference type="PROSITE" id="PS00623">
    <property type="entry name" value="GMC_OXRED_1"/>
    <property type="match status" value="1"/>
</dbReference>
<evidence type="ECO:0000256" key="2">
    <source>
        <dbReference type="ARBA" id="ARBA00010790"/>
    </source>
</evidence>
<dbReference type="Pfam" id="PF00732">
    <property type="entry name" value="GMC_oxred_N"/>
    <property type="match status" value="1"/>
</dbReference>
<evidence type="ECO:0000256" key="4">
    <source>
        <dbReference type="ARBA" id="ARBA00022827"/>
    </source>
</evidence>
<evidence type="ECO:0000259" key="7">
    <source>
        <dbReference type="PROSITE" id="PS00623"/>
    </source>
</evidence>
<gene>
    <name evidence="8" type="ORF">ONB1V03_LOCUS3942</name>
</gene>
<dbReference type="EMBL" id="CAJPVJ010001252">
    <property type="protein sequence ID" value="CAG2164386.1"/>
    <property type="molecule type" value="Genomic_DNA"/>
</dbReference>
<dbReference type="GO" id="GO:0050660">
    <property type="term" value="F:flavin adenine dinucleotide binding"/>
    <property type="evidence" value="ECO:0007669"/>
    <property type="project" value="InterPro"/>
</dbReference>
<accession>A0A7R9QEM6</accession>
<protein>
    <recommendedName>
        <fullName evidence="7">Glucose-methanol-choline oxidoreductase N-terminal domain-containing protein</fullName>
    </recommendedName>
</protein>
<reference evidence="8" key="1">
    <citation type="submission" date="2020-11" db="EMBL/GenBank/DDBJ databases">
        <authorList>
            <person name="Tran Van P."/>
        </authorList>
    </citation>
    <scope>NUCLEOTIDE SEQUENCE</scope>
</reference>
<feature type="non-terminal residue" evidence="8">
    <location>
        <position position="418"/>
    </location>
</feature>
<comment type="similarity">
    <text evidence="2 6">Belongs to the GMC oxidoreductase family.</text>
</comment>
<feature type="binding site" evidence="5">
    <location>
        <position position="264"/>
    </location>
    <ligand>
        <name>FAD</name>
        <dbReference type="ChEBI" id="CHEBI:57692"/>
    </ligand>
</feature>
<name>A0A7R9QEM6_9ACAR</name>
<dbReference type="GO" id="GO:0016614">
    <property type="term" value="F:oxidoreductase activity, acting on CH-OH group of donors"/>
    <property type="evidence" value="ECO:0007669"/>
    <property type="project" value="InterPro"/>
</dbReference>
<evidence type="ECO:0000256" key="1">
    <source>
        <dbReference type="ARBA" id="ARBA00001974"/>
    </source>
</evidence>
<sequence length="418" mass="46271">MVFAKYGSFLTAPSIIVQLLFISMIQIERQMEYNRLLDEKQKYSEYDYIIVGAGASGAPIANRLTEDSHNHVLLLEAGGQQTVLSDIPGLTETLVDNPEFDWRYPTIPQKYFTGIPMDCNNGKRLGGSSAINGMIYNRGNRNDFDNWVTRYGAKGWSYEEVLPYFMRAENNTDPLLVAQNPGFHGTAGPVGVSTDPLPAPLLLVHQQALNSIGIRSMDINGANQLGTTIAQATARDGRRSSTANAYIDPNPHSDNLNVLIYAFVTKILFTKGHNGVPVATGVEYTKNGYKHTVMARKEVILCAGVVRSPQLLMVSGIGPKHHLEEFGIPVIADLPVGDNLQDHPAVSIHMWVKDQTLGTPGPQMSIEQMYQLWSTNSGPLAYASDSITYFNSRDNNRTDWPNLYFYTIVQNVLNLDSQ</sequence>
<dbReference type="Gene3D" id="3.30.560.10">
    <property type="entry name" value="Glucose Oxidase, domain 3"/>
    <property type="match status" value="1"/>
</dbReference>
<dbReference type="PANTHER" id="PTHR11552">
    <property type="entry name" value="GLUCOSE-METHANOL-CHOLINE GMC OXIDOREDUCTASE"/>
    <property type="match status" value="1"/>
</dbReference>
<organism evidence="8">
    <name type="scientific">Oppiella nova</name>
    <dbReference type="NCBI Taxonomy" id="334625"/>
    <lineage>
        <taxon>Eukaryota</taxon>
        <taxon>Metazoa</taxon>
        <taxon>Ecdysozoa</taxon>
        <taxon>Arthropoda</taxon>
        <taxon>Chelicerata</taxon>
        <taxon>Arachnida</taxon>
        <taxon>Acari</taxon>
        <taxon>Acariformes</taxon>
        <taxon>Sarcoptiformes</taxon>
        <taxon>Oribatida</taxon>
        <taxon>Brachypylina</taxon>
        <taxon>Oppioidea</taxon>
        <taxon>Oppiidae</taxon>
        <taxon>Oppiella</taxon>
    </lineage>
</organism>
<dbReference type="SUPFAM" id="SSF51905">
    <property type="entry name" value="FAD/NAD(P)-binding domain"/>
    <property type="match status" value="1"/>
</dbReference>
<dbReference type="Proteomes" id="UP000728032">
    <property type="component" value="Unassembled WGS sequence"/>
</dbReference>
<keyword evidence="3 6" id="KW-0285">Flavoprotein</keyword>
<feature type="domain" description="Glucose-methanol-choline oxidoreductase N-terminal" evidence="7">
    <location>
        <begin position="122"/>
        <end position="145"/>
    </location>
</feature>